<dbReference type="GO" id="GO:0008168">
    <property type="term" value="F:methyltransferase activity"/>
    <property type="evidence" value="ECO:0007669"/>
    <property type="project" value="UniProtKB-KW"/>
</dbReference>
<accession>A0ABT5L262</accession>
<dbReference type="SUPFAM" id="SSF75217">
    <property type="entry name" value="alpha/beta knot"/>
    <property type="match status" value="1"/>
</dbReference>
<dbReference type="Gene3D" id="3.40.1280.10">
    <property type="match status" value="1"/>
</dbReference>
<proteinExistence type="inferred from homology"/>
<evidence type="ECO:0000259" key="5">
    <source>
        <dbReference type="Pfam" id="PF00588"/>
    </source>
</evidence>
<sequence length="167" mass="18220">MVYSAVTIGLQNPKSATNVASILRAAGCFGVSSVFYTGQRFGYAKEFNADTKSFHRVIPTIGVERLDTVIPQGAVVVGVELVEGAIPLPEFTHPDNAYYLFGPEDGSLAPDLVRRCDAVVYIPTFNSLNLAATANILLYDRLAKGQYDRSDAFIRQSRDNNNGLRLD</sequence>
<organism evidence="6 7">
    <name type="scientific">Alteromonas gilva</name>
    <dbReference type="NCBI Taxonomy" id="2987522"/>
    <lineage>
        <taxon>Bacteria</taxon>
        <taxon>Pseudomonadati</taxon>
        <taxon>Pseudomonadota</taxon>
        <taxon>Gammaproteobacteria</taxon>
        <taxon>Alteromonadales</taxon>
        <taxon>Alteromonadaceae</taxon>
        <taxon>Alteromonas/Salinimonas group</taxon>
        <taxon>Alteromonas</taxon>
    </lineage>
</organism>
<dbReference type="EMBL" id="JAQQXP010000001">
    <property type="protein sequence ID" value="MDC8830957.1"/>
    <property type="molecule type" value="Genomic_DNA"/>
</dbReference>
<keyword evidence="4" id="KW-0949">S-adenosyl-L-methionine</keyword>
<dbReference type="InterPro" id="IPR001537">
    <property type="entry name" value="SpoU_MeTrfase"/>
</dbReference>
<evidence type="ECO:0000313" key="6">
    <source>
        <dbReference type="EMBL" id="MDC8830957.1"/>
    </source>
</evidence>
<evidence type="ECO:0000256" key="1">
    <source>
        <dbReference type="ARBA" id="ARBA00007228"/>
    </source>
</evidence>
<dbReference type="InterPro" id="IPR029028">
    <property type="entry name" value="Alpha/beta_knot_MTases"/>
</dbReference>
<dbReference type="Pfam" id="PF00588">
    <property type="entry name" value="SpoU_methylase"/>
    <property type="match status" value="1"/>
</dbReference>
<dbReference type="PANTHER" id="PTHR42786:SF6">
    <property type="entry name" value="TRNA_RRNA METHYLTRANSFERASE SPOU TYPE DOMAIN-CONTAINING PROTEIN"/>
    <property type="match status" value="1"/>
</dbReference>
<dbReference type="InterPro" id="IPR029026">
    <property type="entry name" value="tRNA_m1G_MTases_N"/>
</dbReference>
<evidence type="ECO:0000256" key="3">
    <source>
        <dbReference type="ARBA" id="ARBA00022679"/>
    </source>
</evidence>
<evidence type="ECO:0000256" key="2">
    <source>
        <dbReference type="ARBA" id="ARBA00022603"/>
    </source>
</evidence>
<evidence type="ECO:0000256" key="4">
    <source>
        <dbReference type="ARBA" id="ARBA00022691"/>
    </source>
</evidence>
<keyword evidence="3" id="KW-0808">Transferase</keyword>
<gene>
    <name evidence="6" type="ORF">OIK42_09305</name>
</gene>
<dbReference type="Proteomes" id="UP001218788">
    <property type="component" value="Unassembled WGS sequence"/>
</dbReference>
<reference evidence="6 7" key="1">
    <citation type="submission" date="2022-10" db="EMBL/GenBank/DDBJ databases">
        <title>Alteromonas sp. chi3 Genome sequencing.</title>
        <authorList>
            <person name="Park S."/>
        </authorList>
    </citation>
    <scope>NUCLEOTIDE SEQUENCE [LARGE SCALE GENOMIC DNA]</scope>
    <source>
        <strain evidence="7">chi3</strain>
    </source>
</reference>
<evidence type="ECO:0000313" key="7">
    <source>
        <dbReference type="Proteomes" id="UP001218788"/>
    </source>
</evidence>
<feature type="domain" description="tRNA/rRNA methyltransferase SpoU type" evidence="5">
    <location>
        <begin position="6"/>
        <end position="139"/>
    </location>
</feature>
<name>A0ABT5L262_9ALTE</name>
<comment type="similarity">
    <text evidence="1">Belongs to the class IV-like SAM-binding methyltransferase superfamily. RNA methyltransferase TrmH family.</text>
</comment>
<keyword evidence="7" id="KW-1185">Reference proteome</keyword>
<dbReference type="RefSeq" id="WP_273641469.1">
    <property type="nucleotide sequence ID" value="NZ_JAQQXP010000001.1"/>
</dbReference>
<dbReference type="InterPro" id="IPR004384">
    <property type="entry name" value="RNA_MeTrfase_TrmJ/LasT"/>
</dbReference>
<keyword evidence="2 6" id="KW-0489">Methyltransferase</keyword>
<dbReference type="PANTHER" id="PTHR42786">
    <property type="entry name" value="TRNA/RRNA METHYLTRANSFERASE"/>
    <property type="match status" value="1"/>
</dbReference>
<dbReference type="GO" id="GO:0032259">
    <property type="term" value="P:methylation"/>
    <property type="evidence" value="ECO:0007669"/>
    <property type="project" value="UniProtKB-KW"/>
</dbReference>
<protein>
    <submittedName>
        <fullName evidence="6">TrmH family RNA methyltransferase</fullName>
    </submittedName>
</protein>
<comment type="caution">
    <text evidence="6">The sequence shown here is derived from an EMBL/GenBank/DDBJ whole genome shotgun (WGS) entry which is preliminary data.</text>
</comment>